<sequence length="102" mass="11364">MTSNLTRDDGQYRYGLPKIKTSMAEVTAQVTFTVDEGGQIWAHVQGEAKTPMSTFKIDQKTPVLGFDVEEMIEAGQAAMRDRRMIISTLHRQKKAISAKSST</sequence>
<comment type="caution">
    <text evidence="1">The sequence shown here is derived from an EMBL/GenBank/DDBJ whole genome shotgun (WGS) entry which is preliminary data.</text>
</comment>
<accession>A0A501PSR9</accession>
<protein>
    <submittedName>
        <fullName evidence="1">Uncharacterized protein</fullName>
    </submittedName>
</protein>
<dbReference type="RefSeq" id="WP_139938254.1">
    <property type="nucleotide sequence ID" value="NZ_JBHSYP010000022.1"/>
</dbReference>
<gene>
    <name evidence="1" type="ORF">FIV46_02690</name>
</gene>
<evidence type="ECO:0000313" key="1">
    <source>
        <dbReference type="EMBL" id="TPD63004.1"/>
    </source>
</evidence>
<reference evidence="2" key="1">
    <citation type="submission" date="2019-06" db="EMBL/GenBank/DDBJ databases">
        <title>The complete genome of Emcibacter congregatus ZYLT.</title>
        <authorList>
            <person name="Zhao Z."/>
        </authorList>
    </citation>
    <scope>NUCLEOTIDE SEQUENCE [LARGE SCALE GENOMIC DNA]</scope>
    <source>
        <strain evidence="2">MCCC 1A06723</strain>
    </source>
</reference>
<dbReference type="EMBL" id="VFIY01000004">
    <property type="protein sequence ID" value="TPD63004.1"/>
    <property type="molecule type" value="Genomic_DNA"/>
</dbReference>
<proteinExistence type="predicted"/>
<dbReference type="AlphaFoldDB" id="A0A501PSR9"/>
<evidence type="ECO:0000313" key="2">
    <source>
        <dbReference type="Proteomes" id="UP000319148"/>
    </source>
</evidence>
<dbReference type="Proteomes" id="UP000319148">
    <property type="component" value="Unassembled WGS sequence"/>
</dbReference>
<keyword evidence="2" id="KW-1185">Reference proteome</keyword>
<name>A0A501PSR9_9PROT</name>
<organism evidence="1 2">
    <name type="scientific">Emcibacter nanhaiensis</name>
    <dbReference type="NCBI Taxonomy" id="1505037"/>
    <lineage>
        <taxon>Bacteria</taxon>
        <taxon>Pseudomonadati</taxon>
        <taxon>Pseudomonadota</taxon>
        <taxon>Alphaproteobacteria</taxon>
        <taxon>Emcibacterales</taxon>
        <taxon>Emcibacteraceae</taxon>
        <taxon>Emcibacter</taxon>
    </lineage>
</organism>